<feature type="transmembrane region" description="Helical" evidence="1">
    <location>
        <begin position="37"/>
        <end position="62"/>
    </location>
</feature>
<reference evidence="2 3" key="1">
    <citation type="submission" date="2020-04" db="EMBL/GenBank/DDBJ databases">
        <title>Perkinsus olseni comparative genomics.</title>
        <authorList>
            <person name="Bogema D.R."/>
        </authorList>
    </citation>
    <scope>NUCLEOTIDE SEQUENCE [LARGE SCALE GENOMIC DNA]</scope>
    <source>
        <strain evidence="2">00978-12</strain>
    </source>
</reference>
<sequence>MEKYTAFADPSSGVNPFIPPWLANPPRDSKALKLLRPLLLCLPLVVLRLPFLILGMLLLAVSQLLVTVFTLLSVPVGRGLCWLLYPVSARLALLGVGVVRYHKDLADSRRLKVAGLPDSEQILDEGAGPYVIFAEGARTNGTGILRFPKKVDAFVEAARKSGRLGAAGIHYSSKNNCGHYSPSHTLPIPGALHTLYQMAQLYQPATVTWLPCKDTKASTAIQTTTLLSRLVGRECVDMSEKVDARTAEAFRNYYSQAIHGLLLIHLANGGYLQPRHRMSSPLPNSFYQGFIGNEREISYHFLQEDGQLTVEITVSSLNNRGAAEDHRETRADASVVHMNPGNNFGVIFRSGYENFTRSLQRNFPELSLERRDFERIFVVDHSRIFVQVEGRHADLSLTWSDLGGEESSDGD</sequence>
<evidence type="ECO:0000256" key="1">
    <source>
        <dbReference type="SAM" id="Phobius"/>
    </source>
</evidence>
<keyword evidence="1" id="KW-0812">Transmembrane</keyword>
<protein>
    <submittedName>
        <fullName evidence="2">Uncharacterized protein</fullName>
    </submittedName>
</protein>
<proteinExistence type="predicted"/>
<dbReference type="Proteomes" id="UP000541610">
    <property type="component" value="Unassembled WGS sequence"/>
</dbReference>
<dbReference type="OrthoDB" id="436704at2759"/>
<name>A0A7J6NXU1_PEROL</name>
<organism evidence="2 3">
    <name type="scientific">Perkinsus olseni</name>
    <name type="common">Perkinsus atlanticus</name>
    <dbReference type="NCBI Taxonomy" id="32597"/>
    <lineage>
        <taxon>Eukaryota</taxon>
        <taxon>Sar</taxon>
        <taxon>Alveolata</taxon>
        <taxon>Perkinsozoa</taxon>
        <taxon>Perkinsea</taxon>
        <taxon>Perkinsida</taxon>
        <taxon>Perkinsidae</taxon>
        <taxon>Perkinsus</taxon>
    </lineage>
</organism>
<evidence type="ECO:0000313" key="3">
    <source>
        <dbReference type="Proteomes" id="UP000541610"/>
    </source>
</evidence>
<dbReference type="AlphaFoldDB" id="A0A7J6NXU1"/>
<keyword evidence="1" id="KW-1133">Transmembrane helix</keyword>
<gene>
    <name evidence="2" type="ORF">FOZ60_002923</name>
</gene>
<feature type="transmembrane region" description="Helical" evidence="1">
    <location>
        <begin position="82"/>
        <end position="102"/>
    </location>
</feature>
<evidence type="ECO:0000313" key="2">
    <source>
        <dbReference type="EMBL" id="KAF4688320.1"/>
    </source>
</evidence>
<comment type="caution">
    <text evidence="2">The sequence shown here is derived from an EMBL/GenBank/DDBJ whole genome shotgun (WGS) entry which is preliminary data.</text>
</comment>
<accession>A0A7J6NXU1</accession>
<dbReference type="EMBL" id="JABANP010000155">
    <property type="protein sequence ID" value="KAF4688320.1"/>
    <property type="molecule type" value="Genomic_DNA"/>
</dbReference>
<keyword evidence="1" id="KW-0472">Membrane</keyword>